<name>A0A2H9VLU9_9SPHI</name>
<keyword evidence="3" id="KW-1185">Reference proteome</keyword>
<accession>A0A2H9VLU9</accession>
<dbReference type="OrthoDB" id="980465at2"/>
<protein>
    <submittedName>
        <fullName evidence="2">PliI/PliC-like inhibitor of I-type lysozyme</fullName>
    </submittedName>
</protein>
<dbReference type="Gene3D" id="2.40.128.460">
    <property type="entry name" value="Periplasmic lysozyme inhibitor of I-type lysozyme"/>
    <property type="match status" value="1"/>
</dbReference>
<evidence type="ECO:0000313" key="3">
    <source>
        <dbReference type="Proteomes" id="UP000242687"/>
    </source>
</evidence>
<dbReference type="AlphaFoldDB" id="A0A2H9VLU9"/>
<feature type="region of interest" description="Disordered" evidence="1">
    <location>
        <begin position="204"/>
        <end position="234"/>
    </location>
</feature>
<evidence type="ECO:0000256" key="1">
    <source>
        <dbReference type="SAM" id="MobiDB-lite"/>
    </source>
</evidence>
<evidence type="ECO:0000313" key="2">
    <source>
        <dbReference type="EMBL" id="PJJ79293.1"/>
    </source>
</evidence>
<dbReference type="EMBL" id="PGFJ01000002">
    <property type="protein sequence ID" value="PJJ79293.1"/>
    <property type="molecule type" value="Genomic_DNA"/>
</dbReference>
<dbReference type="PROSITE" id="PS51257">
    <property type="entry name" value="PROKAR_LIPOPROTEIN"/>
    <property type="match status" value="1"/>
</dbReference>
<organism evidence="2 3">
    <name type="scientific">Mucilaginibacter auburnensis</name>
    <dbReference type="NCBI Taxonomy" id="1457233"/>
    <lineage>
        <taxon>Bacteria</taxon>
        <taxon>Pseudomonadati</taxon>
        <taxon>Bacteroidota</taxon>
        <taxon>Sphingobacteriia</taxon>
        <taxon>Sphingobacteriales</taxon>
        <taxon>Sphingobacteriaceae</taxon>
        <taxon>Mucilaginibacter</taxon>
    </lineage>
</organism>
<proteinExistence type="predicted"/>
<dbReference type="RefSeq" id="WP_100341650.1">
    <property type="nucleotide sequence ID" value="NZ_PGFJ01000002.1"/>
</dbReference>
<reference evidence="2 3" key="1">
    <citation type="submission" date="2017-11" db="EMBL/GenBank/DDBJ databases">
        <title>Genomic Encyclopedia of Archaeal and Bacterial Type Strains, Phase II (KMG-II): From Individual Species to Whole Genera.</title>
        <authorList>
            <person name="Goeker M."/>
        </authorList>
    </citation>
    <scope>NUCLEOTIDE SEQUENCE [LARGE SCALE GENOMIC DNA]</scope>
    <source>
        <strain evidence="2 3">DSM 28175</strain>
    </source>
</reference>
<comment type="caution">
    <text evidence="2">The sequence shown here is derived from an EMBL/GenBank/DDBJ whole genome shotgun (WGS) entry which is preliminary data.</text>
</comment>
<gene>
    <name evidence="2" type="ORF">CLV57_2425</name>
</gene>
<dbReference type="Proteomes" id="UP000242687">
    <property type="component" value="Unassembled WGS sequence"/>
</dbReference>
<dbReference type="InterPro" id="IPR038643">
    <property type="entry name" value="PliI_sf"/>
</dbReference>
<feature type="compositionally biased region" description="Basic residues" evidence="1">
    <location>
        <begin position="220"/>
        <end position="234"/>
    </location>
</feature>
<sequence>MKRYLLFVPLLCAIIAGCGNNEKPVVKSAPVTQSKTMEPFRFHKLVEVSPGQYYDVVSWGRASVDTGAFLILHSDSLGRKYTTTTGDLDGAIVDVFNTDMDADGNPEIIIQAKSSDTTKYVNIYAFEFNNNHANEIRFPSLKSSKSNYRGQDNFYIQEGKLIREFPSYTGEGKDAKPTGGKYKFEYTLSGNDFDIKTLVKDSTLKDTPVAKEPAPVKKKETVKKKATQKKRRRR</sequence>